<accession>A0AAW1ICE8</accession>
<protein>
    <submittedName>
        <fullName evidence="1">Uncharacterized protein</fullName>
    </submittedName>
</protein>
<evidence type="ECO:0000313" key="2">
    <source>
        <dbReference type="Proteomes" id="UP001458880"/>
    </source>
</evidence>
<organism evidence="1 2">
    <name type="scientific">Popillia japonica</name>
    <name type="common">Japanese beetle</name>
    <dbReference type="NCBI Taxonomy" id="7064"/>
    <lineage>
        <taxon>Eukaryota</taxon>
        <taxon>Metazoa</taxon>
        <taxon>Ecdysozoa</taxon>
        <taxon>Arthropoda</taxon>
        <taxon>Hexapoda</taxon>
        <taxon>Insecta</taxon>
        <taxon>Pterygota</taxon>
        <taxon>Neoptera</taxon>
        <taxon>Endopterygota</taxon>
        <taxon>Coleoptera</taxon>
        <taxon>Polyphaga</taxon>
        <taxon>Scarabaeiformia</taxon>
        <taxon>Scarabaeidae</taxon>
        <taxon>Rutelinae</taxon>
        <taxon>Popillia</taxon>
    </lineage>
</organism>
<name>A0AAW1ICE8_POPJA</name>
<sequence>MDWQVLEEESLTEHRYISYVVKTNKPPRGPSEKRKYETDWDAFNANLKLRLANRTSKEVCSYKMCANIIKEAYINSSKEGPKGEKTVPYWWSDEISAKRKECTMSRRSLTKMTKCGNDEKKLQDVEMMRKSFKLRKTTRKEKKSSEN</sequence>
<gene>
    <name evidence="1" type="ORF">QE152_g36659</name>
</gene>
<comment type="caution">
    <text evidence="1">The sequence shown here is derived from an EMBL/GenBank/DDBJ whole genome shotgun (WGS) entry which is preliminary data.</text>
</comment>
<dbReference type="EMBL" id="JASPKY010000658">
    <property type="protein sequence ID" value="KAK9687155.1"/>
    <property type="molecule type" value="Genomic_DNA"/>
</dbReference>
<proteinExistence type="predicted"/>
<dbReference type="AlphaFoldDB" id="A0AAW1ICE8"/>
<keyword evidence="2" id="KW-1185">Reference proteome</keyword>
<reference evidence="1 2" key="1">
    <citation type="journal article" date="2024" name="BMC Genomics">
        <title>De novo assembly and annotation of Popillia japonica's genome with initial clues to its potential as an invasive pest.</title>
        <authorList>
            <person name="Cucini C."/>
            <person name="Boschi S."/>
            <person name="Funari R."/>
            <person name="Cardaioli E."/>
            <person name="Iannotti N."/>
            <person name="Marturano G."/>
            <person name="Paoli F."/>
            <person name="Bruttini M."/>
            <person name="Carapelli A."/>
            <person name="Frati F."/>
            <person name="Nardi F."/>
        </authorList>
    </citation>
    <scope>NUCLEOTIDE SEQUENCE [LARGE SCALE GENOMIC DNA]</scope>
    <source>
        <strain evidence="1">DMR45628</strain>
    </source>
</reference>
<evidence type="ECO:0000313" key="1">
    <source>
        <dbReference type="EMBL" id="KAK9687155.1"/>
    </source>
</evidence>
<dbReference type="Proteomes" id="UP001458880">
    <property type="component" value="Unassembled WGS sequence"/>
</dbReference>